<dbReference type="CDD" id="cd00320">
    <property type="entry name" value="cpn10"/>
    <property type="match status" value="1"/>
</dbReference>
<dbReference type="SMART" id="SM00883">
    <property type="entry name" value="Cpn10"/>
    <property type="match status" value="1"/>
</dbReference>
<reference evidence="6" key="1">
    <citation type="submission" date="2015-10" db="EMBL/GenBank/DDBJ databases">
        <title>Analysis of five complete genome sequences for members of the class Peribacteria in the recently recognized Peregrinibacteria bacterial phylum.</title>
        <authorList>
            <person name="Anantharaman K."/>
            <person name="Brown C.T."/>
            <person name="Burstein D."/>
            <person name="Castelle C.J."/>
            <person name="Probst A.J."/>
            <person name="Thomas B.C."/>
            <person name="Williams K.H."/>
            <person name="Banfield J.F."/>
        </authorList>
    </citation>
    <scope>NUCLEOTIDE SEQUENCE [LARGE SCALE GENOMIC DNA]</scope>
</reference>
<dbReference type="InterPro" id="IPR020818">
    <property type="entry name" value="Chaperonin_GroES"/>
</dbReference>
<dbReference type="GO" id="GO:0005524">
    <property type="term" value="F:ATP binding"/>
    <property type="evidence" value="ECO:0007669"/>
    <property type="project" value="InterPro"/>
</dbReference>
<dbReference type="PANTHER" id="PTHR10772">
    <property type="entry name" value="10 KDA HEAT SHOCK PROTEIN"/>
    <property type="match status" value="1"/>
</dbReference>
<dbReference type="GO" id="GO:0051082">
    <property type="term" value="F:unfolded protein binding"/>
    <property type="evidence" value="ECO:0007669"/>
    <property type="project" value="TreeGrafter"/>
</dbReference>
<dbReference type="SUPFAM" id="SSF50129">
    <property type="entry name" value="GroES-like"/>
    <property type="match status" value="1"/>
</dbReference>
<dbReference type="InterPro" id="IPR011032">
    <property type="entry name" value="GroES-like_sf"/>
</dbReference>
<name>A0A0S1STQ0_9BACT</name>
<accession>A0A0S1SMU6</accession>
<accession>A0A0S1STU5</accession>
<evidence type="ECO:0000256" key="4">
    <source>
        <dbReference type="RuleBase" id="RU000535"/>
    </source>
</evidence>
<dbReference type="Proteomes" id="UP000069135">
    <property type="component" value="Chromosome"/>
</dbReference>
<gene>
    <name evidence="3" type="primary">groES</name>
    <name evidence="3" type="synonym">groS</name>
    <name evidence="5" type="ORF">PeribacterD1_0375</name>
</gene>
<dbReference type="GO" id="GO:0044183">
    <property type="term" value="F:protein folding chaperone"/>
    <property type="evidence" value="ECO:0007669"/>
    <property type="project" value="InterPro"/>
</dbReference>
<reference evidence="5 6" key="2">
    <citation type="journal article" date="2016" name="PeerJ">
        <title>Analysis of five complete genome sequences for members of the class Peribacteria in the recently recognized Peregrinibacteria bacterial phylum.</title>
        <authorList>
            <person name="Anantharaman K."/>
            <person name="Brown C.T."/>
            <person name="Burstein D."/>
            <person name="Castelle C.J."/>
            <person name="Probst A.J."/>
            <person name="Thomas B.C."/>
            <person name="Williams K.H."/>
            <person name="Banfield J.F."/>
        </authorList>
    </citation>
    <scope>NUCLEOTIDE SEQUENCE [LARGE SCALE GENOMIC DNA]</scope>
    <source>
        <strain evidence="5">RIFOXYD1_FULL_PER-ii_59_16</strain>
    </source>
</reference>
<accession>A0A0S1SHT0</accession>
<dbReference type="GO" id="GO:0005737">
    <property type="term" value="C:cytoplasm"/>
    <property type="evidence" value="ECO:0007669"/>
    <property type="project" value="UniProtKB-SubCell"/>
</dbReference>
<evidence type="ECO:0000256" key="1">
    <source>
        <dbReference type="ARBA" id="ARBA00006975"/>
    </source>
</evidence>
<accession>A0A0S1SM83</accession>
<dbReference type="KEGG" id="prf:PeribacterA2_0375"/>
<dbReference type="STRING" id="1735162.PeribacterB2_0375"/>
<dbReference type="PATRIC" id="fig|1735161.3.peg.374"/>
<dbReference type="GO" id="GO:0051087">
    <property type="term" value="F:protein-folding chaperone binding"/>
    <property type="evidence" value="ECO:0007669"/>
    <property type="project" value="TreeGrafter"/>
</dbReference>
<sequence>MAAIPQLKVNIEPLGDRVVVHPLPAEQVTASGIVIPDTASGEKPQEGVVIALGKGGIMNEGKPVANPSDFLKVGDRVLFGKYAGDDVKLKDTAGKDVEVKVLHLDSILGKVK</sequence>
<comment type="similarity">
    <text evidence="1 3 4">Belongs to the GroES chaperonin family.</text>
</comment>
<dbReference type="HAMAP" id="MF_00580">
    <property type="entry name" value="CH10"/>
    <property type="match status" value="1"/>
</dbReference>
<organism evidence="5 6">
    <name type="scientific">Candidatus Peribacter riflensis</name>
    <dbReference type="NCBI Taxonomy" id="1735162"/>
    <lineage>
        <taxon>Bacteria</taxon>
        <taxon>Candidatus Peregrinibacteriota</taxon>
        <taxon>Candidatus Peribacteria</taxon>
        <taxon>Candidatus Peribacterales</taxon>
        <taxon>Candidatus Peribacteraceae</taxon>
        <taxon>Candidatus Peribacter</taxon>
    </lineage>
</organism>
<dbReference type="Gene3D" id="2.30.33.40">
    <property type="entry name" value="GroES chaperonin"/>
    <property type="match status" value="1"/>
</dbReference>
<dbReference type="PANTHER" id="PTHR10772:SF58">
    <property type="entry name" value="CO-CHAPERONIN GROES"/>
    <property type="match status" value="1"/>
</dbReference>
<dbReference type="FunFam" id="2.30.33.40:FF:000001">
    <property type="entry name" value="10 kDa chaperonin"/>
    <property type="match status" value="1"/>
</dbReference>
<evidence type="ECO:0000256" key="3">
    <source>
        <dbReference type="HAMAP-Rule" id="MF_00580"/>
    </source>
</evidence>
<protein>
    <recommendedName>
        <fullName evidence="3">Co-chaperonin GroES</fullName>
    </recommendedName>
    <alternativeName>
        <fullName evidence="3">10 kDa chaperonin</fullName>
    </alternativeName>
    <alternativeName>
        <fullName evidence="3">Chaperonin-10</fullName>
        <shortName evidence="3">Cpn10</shortName>
    </alternativeName>
</protein>
<accession>A0A0S1STQ0</accession>
<proteinExistence type="inferred from homology"/>
<keyword evidence="2 3" id="KW-0143">Chaperone</keyword>
<keyword evidence="3" id="KW-0963">Cytoplasm</keyword>
<dbReference type="GO" id="GO:0046872">
    <property type="term" value="F:metal ion binding"/>
    <property type="evidence" value="ECO:0007669"/>
    <property type="project" value="TreeGrafter"/>
</dbReference>
<evidence type="ECO:0000256" key="2">
    <source>
        <dbReference type="ARBA" id="ARBA00023186"/>
    </source>
</evidence>
<dbReference type="Pfam" id="PF00166">
    <property type="entry name" value="Cpn10"/>
    <property type="match status" value="1"/>
</dbReference>
<evidence type="ECO:0000313" key="5">
    <source>
        <dbReference type="EMBL" id="ALM13072.1"/>
    </source>
</evidence>
<comment type="subcellular location">
    <subcellularLocation>
        <location evidence="3">Cytoplasm</location>
    </subcellularLocation>
</comment>
<dbReference type="EMBL" id="CP013065">
    <property type="protein sequence ID" value="ALM13072.1"/>
    <property type="molecule type" value="Genomic_DNA"/>
</dbReference>
<comment type="function">
    <text evidence="3 4">Together with the chaperonin GroEL, plays an essential role in assisting protein folding. The GroEL-GroES system forms a nano-cage that allows encapsulation of the non-native substrate proteins and provides a physical environment optimized to promote and accelerate protein folding. GroES binds to the apical surface of the GroEL ring, thereby capping the opening of the GroEL channel.</text>
</comment>
<dbReference type="PRINTS" id="PR00297">
    <property type="entry name" value="CHAPERONIN10"/>
</dbReference>
<dbReference type="InterPro" id="IPR037124">
    <property type="entry name" value="Chaperonin_GroES_sf"/>
</dbReference>
<evidence type="ECO:0000313" key="6">
    <source>
        <dbReference type="Proteomes" id="UP000069135"/>
    </source>
</evidence>
<comment type="subunit">
    <text evidence="3">Heptamer of 7 subunits arranged in a ring. Interacts with the chaperonin GroEL.</text>
</comment>
<dbReference type="AlphaFoldDB" id="A0A0S1STQ0"/>